<gene>
    <name evidence="1" type="ORF">D1970_11010</name>
</gene>
<dbReference type="EMBL" id="QWVT01000018">
    <property type="protein sequence ID" value="RID84870.1"/>
    <property type="molecule type" value="Genomic_DNA"/>
</dbReference>
<keyword evidence="2" id="KW-1185">Reference proteome</keyword>
<proteinExistence type="predicted"/>
<name>A0A398BAF4_9BACI</name>
<sequence length="409" mass="47461">MTTRLVEMLIPEYIKQFNCIGAACEDTCCSGWRVIIDEEAYKKYKKVKRHEIKSRLEKNIIRNRSNPNKNNAAKMNMEKGRCSFLSEEGWCDIQSQLGEDYLCNTCAIYPRRMNKINHVIEQSLTVSCPEAARLVLLNENGINFIQGQEAVSIRGLSSVVNTSKETITHWKDCLDEYRYITILILQNRNYPLAERLLILGMFYNELEECITSNNLSRIPDLLGEYLQSVEDDTFKGAFDDISNRLDLQLQICRELVVLRLGDGIASSRYLECSRDMMQGLKIETNSTDKEIKEAYEYSYAKHYLPFIQEYEYILENYLVNYVFKNCMPIDCVTPFESYTRMILHYSLIKLHLVGMANQYEGLTLDLVIKLLQSMSKAFEHNPTYFEKIMGLLKENGMVSLGYMSILVKN</sequence>
<protein>
    <recommendedName>
        <fullName evidence="3">Lysine-N-methylase</fullName>
    </recommendedName>
</protein>
<dbReference type="Proteomes" id="UP000265816">
    <property type="component" value="Unassembled WGS sequence"/>
</dbReference>
<dbReference type="RefSeq" id="WP_119112923.1">
    <property type="nucleotide sequence ID" value="NZ_CBCSEO010000021.1"/>
</dbReference>
<evidence type="ECO:0000313" key="1">
    <source>
        <dbReference type="EMBL" id="RID84870.1"/>
    </source>
</evidence>
<reference evidence="1 2" key="1">
    <citation type="submission" date="2018-08" db="EMBL/GenBank/DDBJ databases">
        <title>Bacillus jemisoniae sp. nov., Bacillus chryseoplanitiae sp. nov., Bacillus resnikiae sp. nov., and Bacillus frankliniae sp. nov., isolated from Viking spacecraft and associated surfaces.</title>
        <authorList>
            <person name="Seuylemezian A."/>
            <person name="Vaishampayan P."/>
        </authorList>
    </citation>
    <scope>NUCLEOTIDE SEQUENCE [LARGE SCALE GENOMIC DNA]</scope>
    <source>
        <strain evidence="1 2">JJ-247</strain>
    </source>
</reference>
<accession>A0A398BAF4</accession>
<evidence type="ECO:0000313" key="2">
    <source>
        <dbReference type="Proteomes" id="UP000265816"/>
    </source>
</evidence>
<dbReference type="NCBIfam" id="NF038110">
    <property type="entry name" value="Lys_methyl_FliB"/>
    <property type="match status" value="1"/>
</dbReference>
<evidence type="ECO:0008006" key="3">
    <source>
        <dbReference type="Google" id="ProtNLM"/>
    </source>
</evidence>
<dbReference type="OrthoDB" id="86584at2"/>
<comment type="caution">
    <text evidence="1">The sequence shown here is derived from an EMBL/GenBank/DDBJ whole genome shotgun (WGS) entry which is preliminary data.</text>
</comment>
<dbReference type="AlphaFoldDB" id="A0A398BAF4"/>
<organism evidence="1 2">
    <name type="scientific">Mesobacillus zeae</name>
    <dbReference type="NCBI Taxonomy" id="1917180"/>
    <lineage>
        <taxon>Bacteria</taxon>
        <taxon>Bacillati</taxon>
        <taxon>Bacillota</taxon>
        <taxon>Bacilli</taxon>
        <taxon>Bacillales</taxon>
        <taxon>Bacillaceae</taxon>
        <taxon>Mesobacillus</taxon>
    </lineage>
</organism>